<dbReference type="AlphaFoldDB" id="A0A0D8JFL6"/>
<evidence type="ECO:0000313" key="1">
    <source>
        <dbReference type="EMBL" id="KJF44638.1"/>
    </source>
</evidence>
<dbReference type="OrthoDB" id="9891281at2"/>
<keyword evidence="2" id="KW-1185">Reference proteome</keyword>
<dbReference type="Proteomes" id="UP000032544">
    <property type="component" value="Unassembled WGS sequence"/>
</dbReference>
<comment type="caution">
    <text evidence="1">The sequence shown here is derived from an EMBL/GenBank/DDBJ whole genome shotgun (WGS) entry which is preliminary data.</text>
</comment>
<reference evidence="1 2" key="1">
    <citation type="submission" date="2014-09" db="EMBL/GenBank/DDBJ databases">
        <title>Draft Genome Sequence of Draconibacterium sp. JN14CK-3.</title>
        <authorList>
            <person name="Dong C."/>
            <person name="Lai Q."/>
            <person name="Shao Z."/>
        </authorList>
    </citation>
    <scope>NUCLEOTIDE SEQUENCE [LARGE SCALE GENOMIC DNA]</scope>
    <source>
        <strain evidence="1 2">JN14CK-3</strain>
    </source>
</reference>
<name>A0A0D8JFL6_9BACT</name>
<protein>
    <submittedName>
        <fullName evidence="1">Uncharacterized protein</fullName>
    </submittedName>
</protein>
<proteinExistence type="predicted"/>
<organism evidence="1 2">
    <name type="scientific">Draconibacterium sediminis</name>
    <dbReference type="NCBI Taxonomy" id="1544798"/>
    <lineage>
        <taxon>Bacteria</taxon>
        <taxon>Pseudomonadati</taxon>
        <taxon>Bacteroidota</taxon>
        <taxon>Bacteroidia</taxon>
        <taxon>Marinilabiliales</taxon>
        <taxon>Prolixibacteraceae</taxon>
        <taxon>Draconibacterium</taxon>
    </lineage>
</organism>
<accession>A0A0D8JFL6</accession>
<gene>
    <name evidence="1" type="ORF">LH29_04020</name>
</gene>
<evidence type="ECO:0000313" key="2">
    <source>
        <dbReference type="Proteomes" id="UP000032544"/>
    </source>
</evidence>
<dbReference type="EMBL" id="JRHC01000001">
    <property type="protein sequence ID" value="KJF44638.1"/>
    <property type="molecule type" value="Genomic_DNA"/>
</dbReference>
<dbReference type="RefSeq" id="WP_045026177.1">
    <property type="nucleotide sequence ID" value="NZ_JRHC01000001.1"/>
</dbReference>
<sequence>MNPTSNIKNRERIVHIPVPGKLKPMAHANRIQALIDDIDEELNSKLKIGYKAWKEDGSPIEKGDEFNLDIIVSVDDKHYKNLAFENIKVTFASDNKFATLLNPTQTKFIRCIEKEFSRITGSHSAKVQARLLATAAIYTEDVKDTIENMGMLVVEADPIIQSLFHIHRVMSDIPVEIQPGH</sequence>